<comment type="function">
    <text evidence="8">DNA-dependent RNA polymerase catalyzes the transcription of DNA into RNA using the four ribonucleoside triphosphates as substrates. Component of RNA polymerase II which synthesizes mRNA precursors and many functional non-coding RNAs. Pol II is the central component of the basal RNA polymerase II transcription machinery. It is composed of mobile elements that move relative to each other. Component of RNA polymerases IV and V which mediate short-interfering RNAs (siRNA) accumulation and subsequent RNA-directed DNA methylation-dependent (RdDM) transcriptional gene silencing (TGS) of endogenous repeated sequences, including transposable elements. Required for RNA silencing.</text>
</comment>
<evidence type="ECO:0000256" key="6">
    <source>
        <dbReference type="ARBA" id="ARBA00023163"/>
    </source>
</evidence>
<dbReference type="GO" id="GO:0003676">
    <property type="term" value="F:nucleic acid binding"/>
    <property type="evidence" value="ECO:0007669"/>
    <property type="project" value="InterPro"/>
</dbReference>
<evidence type="ECO:0000256" key="4">
    <source>
        <dbReference type="ARBA" id="ARBA00022771"/>
    </source>
</evidence>
<dbReference type="GO" id="GO:0003899">
    <property type="term" value="F:DNA-directed RNA polymerase activity"/>
    <property type="evidence" value="ECO:0007669"/>
    <property type="project" value="InterPro"/>
</dbReference>
<comment type="subcellular location">
    <subcellularLocation>
        <location evidence="1">Nucleus</location>
        <location evidence="1">Nucleolus</location>
    </subcellularLocation>
</comment>
<dbReference type="SUPFAM" id="SSF57783">
    <property type="entry name" value="Zinc beta-ribbon"/>
    <property type="match status" value="2"/>
</dbReference>
<dbReference type="GO" id="GO:0006367">
    <property type="term" value="P:transcription initiation at RNA polymerase II promoter"/>
    <property type="evidence" value="ECO:0007669"/>
    <property type="project" value="TreeGrafter"/>
</dbReference>
<dbReference type="SMART" id="SM00440">
    <property type="entry name" value="ZnF_C2C2"/>
    <property type="match status" value="1"/>
</dbReference>
<evidence type="ECO:0000256" key="2">
    <source>
        <dbReference type="ARBA" id="ARBA00022478"/>
    </source>
</evidence>
<evidence type="ECO:0000256" key="7">
    <source>
        <dbReference type="ARBA" id="ARBA00023242"/>
    </source>
</evidence>
<evidence type="ECO:0000256" key="11">
    <source>
        <dbReference type="RuleBase" id="RU003474"/>
    </source>
</evidence>
<dbReference type="RefSeq" id="XP_010937304.1">
    <property type="nucleotide sequence ID" value="XM_010939002.2"/>
</dbReference>
<evidence type="ECO:0000256" key="5">
    <source>
        <dbReference type="ARBA" id="ARBA00022833"/>
    </source>
</evidence>
<evidence type="ECO:0000256" key="1">
    <source>
        <dbReference type="ARBA" id="ARBA00004604"/>
    </source>
</evidence>
<dbReference type="SMART" id="SM00661">
    <property type="entry name" value="RPOL9"/>
    <property type="match status" value="1"/>
</dbReference>
<dbReference type="Pfam" id="PF02150">
    <property type="entry name" value="Zn_ribbon_RPB9"/>
    <property type="match status" value="1"/>
</dbReference>
<dbReference type="PANTHER" id="PTHR11239">
    <property type="entry name" value="DNA-DIRECTED RNA POLYMERASE"/>
    <property type="match status" value="1"/>
</dbReference>
<dbReference type="FunFam" id="2.20.25.10:FF:000008">
    <property type="entry name" value="DNA-directed RNA polymerase II subunit RPB9"/>
    <property type="match status" value="1"/>
</dbReference>
<dbReference type="OrthoDB" id="282270at2759"/>
<dbReference type="GO" id="GO:0008270">
    <property type="term" value="F:zinc ion binding"/>
    <property type="evidence" value="ECO:0007669"/>
    <property type="project" value="UniProtKB-KW"/>
</dbReference>
<evidence type="ECO:0000313" key="14">
    <source>
        <dbReference type="RefSeq" id="XP_010937304.1"/>
    </source>
</evidence>
<sequence>MSTLKFCCQCNNTLYPKEDRERRTLLYACRNCDHQEVADSSCVYRMEIHHSASKCSQDPQDPTADPSLPHTKCVKCYKCNNPEAVFFQAPSKGEEGMALFFVCCNPNCGHRWRD</sequence>
<dbReference type="Proteomes" id="UP000504607">
    <property type="component" value="Chromosome 13"/>
</dbReference>
<proteinExistence type="inferred from homology"/>
<keyword evidence="7" id="KW-0539">Nucleus</keyword>
<dbReference type="GeneID" id="105056699"/>
<reference evidence="14" key="1">
    <citation type="submission" date="2025-08" db="UniProtKB">
        <authorList>
            <consortium name="RefSeq"/>
        </authorList>
    </citation>
    <scope>IDENTIFICATION</scope>
</reference>
<keyword evidence="4 10" id="KW-0863">Zinc-finger</keyword>
<feature type="domain" description="TFIIS-type" evidence="12">
    <location>
        <begin position="72"/>
        <end position="113"/>
    </location>
</feature>
<dbReference type="PROSITE" id="PS51133">
    <property type="entry name" value="ZF_TFIIS_2"/>
    <property type="match status" value="1"/>
</dbReference>
<keyword evidence="5" id="KW-0862">Zinc</keyword>
<dbReference type="AlphaFoldDB" id="A0A6I9SCU0"/>
<dbReference type="InterPro" id="IPR012164">
    <property type="entry name" value="Rpa12/Rpb9/Rpc10/TFS"/>
</dbReference>
<protein>
    <submittedName>
        <fullName evidence="14">DNA-directed RNA polymerases II, IV and V subunit 9A</fullName>
    </submittedName>
</protein>
<organism evidence="13 14">
    <name type="scientific">Elaeis guineensis var. tenera</name>
    <name type="common">Oil palm</name>
    <dbReference type="NCBI Taxonomy" id="51953"/>
    <lineage>
        <taxon>Eukaryota</taxon>
        <taxon>Viridiplantae</taxon>
        <taxon>Streptophyta</taxon>
        <taxon>Embryophyta</taxon>
        <taxon>Tracheophyta</taxon>
        <taxon>Spermatophyta</taxon>
        <taxon>Magnoliopsida</taxon>
        <taxon>Liliopsida</taxon>
        <taxon>Arecaceae</taxon>
        <taxon>Arecoideae</taxon>
        <taxon>Cocoseae</taxon>
        <taxon>Elaeidinae</taxon>
        <taxon>Elaeis</taxon>
    </lineage>
</organism>
<dbReference type="InParanoid" id="A0A6I9SCU0"/>
<keyword evidence="13" id="KW-1185">Reference proteome</keyword>
<dbReference type="GO" id="GO:0000419">
    <property type="term" value="C:RNA polymerase V complex"/>
    <property type="evidence" value="ECO:0007669"/>
    <property type="project" value="UniProtKB-ARBA"/>
</dbReference>
<gene>
    <name evidence="14" type="primary">LOC105056699</name>
</gene>
<dbReference type="KEGG" id="egu:105056699"/>
<dbReference type="Pfam" id="PF01096">
    <property type="entry name" value="Zn_ribbon_TFIIS"/>
    <property type="match status" value="1"/>
</dbReference>
<dbReference type="CDD" id="cd10508">
    <property type="entry name" value="Zn-ribbon_RPB9"/>
    <property type="match status" value="1"/>
</dbReference>
<evidence type="ECO:0000256" key="10">
    <source>
        <dbReference type="PROSITE-ProRule" id="PRU00472"/>
    </source>
</evidence>
<dbReference type="GO" id="GO:0005730">
    <property type="term" value="C:nucleolus"/>
    <property type="evidence" value="ECO:0007669"/>
    <property type="project" value="UniProtKB-SubCell"/>
</dbReference>
<evidence type="ECO:0000256" key="8">
    <source>
        <dbReference type="ARBA" id="ARBA00055413"/>
    </source>
</evidence>
<dbReference type="PANTHER" id="PTHR11239:SF16">
    <property type="entry name" value="DNA-DIRECTED RNA POLYMERASE SUBUNIT"/>
    <property type="match status" value="1"/>
</dbReference>
<dbReference type="GO" id="GO:0005665">
    <property type="term" value="C:RNA polymerase II, core complex"/>
    <property type="evidence" value="ECO:0007669"/>
    <property type="project" value="TreeGrafter"/>
</dbReference>
<dbReference type="FunFam" id="2.20.25.10:FF:000004">
    <property type="entry name" value="DNA-directed RNA polymerase subunit"/>
    <property type="match status" value="1"/>
</dbReference>
<dbReference type="InterPro" id="IPR001529">
    <property type="entry name" value="Zn_ribbon_RPB9"/>
</dbReference>
<keyword evidence="3 11" id="KW-0479">Metal-binding</keyword>
<keyword evidence="2 11" id="KW-0240">DNA-directed RNA polymerase</keyword>
<dbReference type="InterPro" id="IPR034012">
    <property type="entry name" value="Zn_ribbon_RPB9_C"/>
</dbReference>
<accession>A0A6I9SCU0</accession>
<dbReference type="Gene3D" id="2.20.25.10">
    <property type="match status" value="2"/>
</dbReference>
<evidence type="ECO:0000256" key="3">
    <source>
        <dbReference type="ARBA" id="ARBA00022723"/>
    </source>
</evidence>
<name>A0A6I9SCU0_ELAGV</name>
<dbReference type="InterPro" id="IPR001222">
    <property type="entry name" value="Znf_TFIIS"/>
</dbReference>
<evidence type="ECO:0000256" key="9">
    <source>
        <dbReference type="ARBA" id="ARBA00063449"/>
    </source>
</evidence>
<evidence type="ECO:0000259" key="12">
    <source>
        <dbReference type="PROSITE" id="PS51133"/>
    </source>
</evidence>
<dbReference type="GO" id="GO:0006283">
    <property type="term" value="P:transcription-coupled nucleotide-excision repair"/>
    <property type="evidence" value="ECO:0007669"/>
    <property type="project" value="TreeGrafter"/>
</dbReference>
<evidence type="ECO:0000313" key="13">
    <source>
        <dbReference type="Proteomes" id="UP000504607"/>
    </source>
</evidence>
<dbReference type="GO" id="GO:0001193">
    <property type="term" value="P:maintenance of transcriptional fidelity during transcription elongation by RNA polymerase II"/>
    <property type="evidence" value="ECO:0007669"/>
    <property type="project" value="TreeGrafter"/>
</dbReference>
<comment type="similarity">
    <text evidence="11">Belongs to the archaeal rpoM/eukaryotic RPA12/RPB9/RPC11 RNA polymerase family.</text>
</comment>
<comment type="subunit">
    <text evidence="9">Component of the RNA polymerase II, IV and V complexes. Interacts with NRPD1.</text>
</comment>
<keyword evidence="6 11" id="KW-0804">Transcription</keyword>